<reference evidence="6 7" key="1">
    <citation type="submission" date="2024-10" db="EMBL/GenBank/DDBJ databases">
        <title>Updated reference genomes for cyclostephanoid diatoms.</title>
        <authorList>
            <person name="Roberts W.R."/>
            <person name="Alverson A.J."/>
        </authorList>
    </citation>
    <scope>NUCLEOTIDE SEQUENCE [LARGE SCALE GENOMIC DNA]</scope>
    <source>
        <strain evidence="6 7">AJA010-31</strain>
    </source>
</reference>
<dbReference type="Proteomes" id="UP001530400">
    <property type="component" value="Unassembled WGS sequence"/>
</dbReference>
<keyword evidence="7" id="KW-1185">Reference proteome</keyword>
<dbReference type="AlphaFoldDB" id="A0ABD3Q3E9"/>
<protein>
    <recommendedName>
        <fullName evidence="8">Membrane transporter protein</fullName>
    </recommendedName>
</protein>
<evidence type="ECO:0000313" key="6">
    <source>
        <dbReference type="EMBL" id="KAL3794016.1"/>
    </source>
</evidence>
<evidence type="ECO:0000256" key="4">
    <source>
        <dbReference type="ARBA" id="ARBA00023136"/>
    </source>
</evidence>
<feature type="transmembrane region" description="Helical" evidence="5">
    <location>
        <begin position="36"/>
        <end position="55"/>
    </location>
</feature>
<evidence type="ECO:0000256" key="1">
    <source>
        <dbReference type="ARBA" id="ARBA00004141"/>
    </source>
</evidence>
<keyword evidence="3 5" id="KW-1133">Transmembrane helix</keyword>
<gene>
    <name evidence="6" type="ORF">ACHAWO_003204</name>
</gene>
<proteinExistence type="predicted"/>
<dbReference type="PANTHER" id="PTHR14255:SF3">
    <property type="entry name" value="SULFITE EXPORTER TAUE_SAFE FAMILY PROTEIN 5-RELATED"/>
    <property type="match status" value="1"/>
</dbReference>
<evidence type="ECO:0000256" key="5">
    <source>
        <dbReference type="SAM" id="Phobius"/>
    </source>
</evidence>
<evidence type="ECO:0008006" key="8">
    <source>
        <dbReference type="Google" id="ProtNLM"/>
    </source>
</evidence>
<dbReference type="Pfam" id="PF01925">
    <property type="entry name" value="TauE"/>
    <property type="match status" value="1"/>
</dbReference>
<dbReference type="GO" id="GO:0016020">
    <property type="term" value="C:membrane"/>
    <property type="evidence" value="ECO:0007669"/>
    <property type="project" value="UniProtKB-SubCell"/>
</dbReference>
<accession>A0ABD3Q3E9</accession>
<keyword evidence="4 5" id="KW-0472">Membrane</keyword>
<name>A0ABD3Q3E9_9STRA</name>
<dbReference type="InterPro" id="IPR002781">
    <property type="entry name" value="TM_pro_TauE-like"/>
</dbReference>
<feature type="transmembrane region" description="Helical" evidence="5">
    <location>
        <begin position="75"/>
        <end position="97"/>
    </location>
</feature>
<evidence type="ECO:0000256" key="3">
    <source>
        <dbReference type="ARBA" id="ARBA00022989"/>
    </source>
</evidence>
<keyword evidence="2 5" id="KW-0812">Transmembrane</keyword>
<organism evidence="6 7">
    <name type="scientific">Cyclotella atomus</name>
    <dbReference type="NCBI Taxonomy" id="382360"/>
    <lineage>
        <taxon>Eukaryota</taxon>
        <taxon>Sar</taxon>
        <taxon>Stramenopiles</taxon>
        <taxon>Ochrophyta</taxon>
        <taxon>Bacillariophyta</taxon>
        <taxon>Coscinodiscophyceae</taxon>
        <taxon>Thalassiosirophycidae</taxon>
        <taxon>Stephanodiscales</taxon>
        <taxon>Stephanodiscaceae</taxon>
        <taxon>Cyclotella</taxon>
    </lineage>
</organism>
<dbReference type="EMBL" id="JALLPJ020000372">
    <property type="protein sequence ID" value="KAL3794016.1"/>
    <property type="molecule type" value="Genomic_DNA"/>
</dbReference>
<feature type="transmembrane region" description="Helical" evidence="5">
    <location>
        <begin position="135"/>
        <end position="157"/>
    </location>
</feature>
<evidence type="ECO:0000256" key="2">
    <source>
        <dbReference type="ARBA" id="ARBA00022692"/>
    </source>
</evidence>
<comment type="caution">
    <text evidence="6">The sequence shown here is derived from an EMBL/GenBank/DDBJ whole genome shotgun (WGS) entry which is preliminary data.</text>
</comment>
<feature type="transmembrane region" description="Helical" evidence="5">
    <location>
        <begin position="104"/>
        <end position="123"/>
    </location>
</feature>
<dbReference type="PANTHER" id="PTHR14255">
    <property type="entry name" value="CEREBLON"/>
    <property type="match status" value="1"/>
</dbReference>
<comment type="subcellular location">
    <subcellularLocation>
        <location evidence="1">Membrane</location>
        <topology evidence="1">Multi-pass membrane protein</topology>
    </subcellularLocation>
</comment>
<evidence type="ECO:0000313" key="7">
    <source>
        <dbReference type="Proteomes" id="UP001530400"/>
    </source>
</evidence>
<sequence>MISAIARSMLITDTKKKNDAGYEYLKDDLKWDERSTIVYPLVSFIAGYCAGMFGIGGGIVKGPLMLAMGVHPKVAAATSACMIIFTSFTATTTFAVYGLLIKDYAIVCMILGLLSTAFGQQIMSRLVKMTNRNSYIAFSIGVVVSLLAILMTLESVVRLKSDKEGK</sequence>